<evidence type="ECO:0008006" key="2">
    <source>
        <dbReference type="Google" id="ProtNLM"/>
    </source>
</evidence>
<sequence>MECHCCKKDRPDTVVDAAGTRYCRPCWDGMHRYMAHLYREAVGLACSNTAKRLENIKEWDIDYGEKP</sequence>
<organism evidence="1">
    <name type="scientific">marine sediment metagenome</name>
    <dbReference type="NCBI Taxonomy" id="412755"/>
    <lineage>
        <taxon>unclassified sequences</taxon>
        <taxon>metagenomes</taxon>
        <taxon>ecological metagenomes</taxon>
    </lineage>
</organism>
<dbReference type="AlphaFoldDB" id="X1C6F1"/>
<proteinExistence type="predicted"/>
<name>X1C6F1_9ZZZZ</name>
<dbReference type="EMBL" id="BART01018947">
    <property type="protein sequence ID" value="GAG79971.1"/>
    <property type="molecule type" value="Genomic_DNA"/>
</dbReference>
<gene>
    <name evidence="1" type="ORF">S01H4_35599</name>
</gene>
<reference evidence="1" key="1">
    <citation type="journal article" date="2014" name="Front. Microbiol.">
        <title>High frequency of phylogenetically diverse reductive dehalogenase-homologous genes in deep subseafloor sedimentary metagenomes.</title>
        <authorList>
            <person name="Kawai M."/>
            <person name="Futagami T."/>
            <person name="Toyoda A."/>
            <person name="Takaki Y."/>
            <person name="Nishi S."/>
            <person name="Hori S."/>
            <person name="Arai W."/>
            <person name="Tsubouchi T."/>
            <person name="Morono Y."/>
            <person name="Uchiyama I."/>
            <person name="Ito T."/>
            <person name="Fujiyama A."/>
            <person name="Inagaki F."/>
            <person name="Takami H."/>
        </authorList>
    </citation>
    <scope>NUCLEOTIDE SEQUENCE</scope>
    <source>
        <strain evidence="1">Expedition CK06-06</strain>
    </source>
</reference>
<protein>
    <recommendedName>
        <fullName evidence="2">Zinc ribbon domain-containing protein</fullName>
    </recommendedName>
</protein>
<evidence type="ECO:0000313" key="1">
    <source>
        <dbReference type="EMBL" id="GAG79971.1"/>
    </source>
</evidence>
<accession>X1C6F1</accession>
<comment type="caution">
    <text evidence="1">The sequence shown here is derived from an EMBL/GenBank/DDBJ whole genome shotgun (WGS) entry which is preliminary data.</text>
</comment>